<feature type="compositionally biased region" description="Low complexity" evidence="7">
    <location>
        <begin position="32"/>
        <end position="48"/>
    </location>
</feature>
<feature type="domain" description="FAD-binding FR-type" evidence="8">
    <location>
        <begin position="222"/>
        <end position="498"/>
    </location>
</feature>
<sequence length="643" mass="70676">MHSTTTMAAPDTIPTTSHSHPNDPIPEDPTRSRQPSMSVSQVSQSPVSTATNGAYSDDGSSIGTTSTTPTDPLSEDSYDEEQSKKASNDQLSKRRASTVLVSEDSEDARRFLGEAGTATSMIQKACCGGGCCMLQEFKSKNAAQGTIPVREPQTPAYKSLKLKLGLLGLDSELTGIVDMPPKTVSLEPLSTSPSSTYAAPTKRPSTEVLRNPPNFVTPHPPYQVFPAPLFHARELTKPGAEKRTYHFDIDVTDYPKEGGDVEFVVGGAIGVCAPNPTHMVDQIFDRLGVPNFVRDKPVLLKTTSGRWPTIWGDETSRELVTTRRELLTWCSDIQSYAPTKQLFRMFGEFAEDEHEKKILMYLSSAQGQGTFCDLRTGPYTTIPQLLDAFQSSRPPIDYLLSVLNQLMPRFYSLSQDPSVSDERGGKNCRKLIEIAVTVHEAEDYATGKRTGVGSGFLERLARQLIDAEKEGKDPSELDLRVPIFRGLMANPLAREFVSDGPMLLIGAGVGIAPFRGFVHRRLKSANCANKVWVLQGIRDSLVDELYSGDWGVHEDKVKKVVQSRKGKGRYVQEEVRHQADLVWFIINALDGRIFVCGSSKGMGEGVEEALVDVAMAKGKLNQDEAKSFWAEKKASGQYIAETW</sequence>
<dbReference type="HOGENOM" id="CLU_001570_17_5_1"/>
<comment type="cofactor">
    <cofactor evidence="1">
        <name>FAD</name>
        <dbReference type="ChEBI" id="CHEBI:57692"/>
    </cofactor>
</comment>
<dbReference type="PANTHER" id="PTHR19384:SF84">
    <property type="entry name" value="METHIONINE SYNTHASE REDUCTASE"/>
    <property type="match status" value="1"/>
</dbReference>
<dbReference type="Pfam" id="PF00667">
    <property type="entry name" value="FAD_binding_1"/>
    <property type="match status" value="1"/>
</dbReference>
<keyword evidence="4" id="KW-0274">FAD</keyword>
<dbReference type="PANTHER" id="PTHR19384">
    <property type="entry name" value="NITRIC OXIDE SYNTHASE-RELATED"/>
    <property type="match status" value="1"/>
</dbReference>
<dbReference type="GO" id="GO:0003958">
    <property type="term" value="F:NADPH-hemoprotein reductase activity"/>
    <property type="evidence" value="ECO:0007669"/>
    <property type="project" value="UniProtKB-EC"/>
</dbReference>
<dbReference type="Gene3D" id="1.20.990.10">
    <property type="entry name" value="NADPH-cytochrome p450 Reductase, Chain A, domain 3"/>
    <property type="match status" value="1"/>
</dbReference>
<evidence type="ECO:0000313" key="10">
    <source>
        <dbReference type="Proteomes" id="UP000053599"/>
    </source>
</evidence>
<evidence type="ECO:0000259" key="8">
    <source>
        <dbReference type="PROSITE" id="PS51384"/>
    </source>
</evidence>
<dbReference type="FunFam" id="1.20.990.10:FF:000007">
    <property type="entry name" value="Methionine synthase reductase"/>
    <property type="match status" value="1"/>
</dbReference>
<dbReference type="Proteomes" id="UP000053599">
    <property type="component" value="Unassembled WGS sequence"/>
</dbReference>
<feature type="compositionally biased region" description="Low complexity" evidence="7">
    <location>
        <begin position="56"/>
        <end position="72"/>
    </location>
</feature>
<feature type="compositionally biased region" description="Polar residues" evidence="7">
    <location>
        <begin position="1"/>
        <end position="19"/>
    </location>
</feature>
<evidence type="ECO:0000256" key="3">
    <source>
        <dbReference type="ARBA" id="ARBA00022630"/>
    </source>
</evidence>
<reference evidence="9 10" key="1">
    <citation type="submission" date="2015-01" db="EMBL/GenBank/DDBJ databases">
        <title>The Genome Sequence of Exophiala sideris CBS121828.</title>
        <authorList>
            <consortium name="The Broad Institute Genomics Platform"/>
            <person name="Cuomo C."/>
            <person name="de Hoog S."/>
            <person name="Gorbushina A."/>
            <person name="Stielow B."/>
            <person name="Teixiera M."/>
            <person name="Abouelleil A."/>
            <person name="Chapman S.B."/>
            <person name="Priest M."/>
            <person name="Young S.K."/>
            <person name="Wortman J."/>
            <person name="Nusbaum C."/>
            <person name="Birren B."/>
        </authorList>
    </citation>
    <scope>NUCLEOTIDE SEQUENCE [LARGE SCALE GENOMIC DNA]</scope>
    <source>
        <strain evidence="9 10">CBS 121828</strain>
    </source>
</reference>
<dbReference type="STRING" id="1016849.A0A0D1YHS5"/>
<dbReference type="GO" id="GO:0005829">
    <property type="term" value="C:cytosol"/>
    <property type="evidence" value="ECO:0007669"/>
    <property type="project" value="TreeGrafter"/>
</dbReference>
<dbReference type="AlphaFoldDB" id="A0A0D1YHS5"/>
<proteinExistence type="inferred from homology"/>
<dbReference type="InterPro" id="IPR003097">
    <property type="entry name" value="CysJ-like_FAD-binding"/>
</dbReference>
<feature type="compositionally biased region" description="Low complexity" evidence="7">
    <location>
        <begin position="187"/>
        <end position="201"/>
    </location>
</feature>
<dbReference type="InterPro" id="IPR023173">
    <property type="entry name" value="NADPH_Cyt_P450_Rdtase_alpha"/>
</dbReference>
<accession>A0A0D1YHS5</accession>
<organism evidence="9 10">
    <name type="scientific">Exophiala sideris</name>
    <dbReference type="NCBI Taxonomy" id="1016849"/>
    <lineage>
        <taxon>Eukaryota</taxon>
        <taxon>Fungi</taxon>
        <taxon>Dikarya</taxon>
        <taxon>Ascomycota</taxon>
        <taxon>Pezizomycotina</taxon>
        <taxon>Eurotiomycetes</taxon>
        <taxon>Chaetothyriomycetidae</taxon>
        <taxon>Chaetothyriales</taxon>
        <taxon>Herpotrichiellaceae</taxon>
        <taxon>Exophiala</taxon>
    </lineage>
</organism>
<protein>
    <recommendedName>
        <fullName evidence="8">FAD-binding FR-type domain-containing protein</fullName>
    </recommendedName>
</protein>
<gene>
    <name evidence="9" type="ORF">PV11_08017</name>
</gene>
<evidence type="ECO:0000256" key="2">
    <source>
        <dbReference type="ARBA" id="ARBA00006105"/>
    </source>
</evidence>
<dbReference type="Pfam" id="PF00175">
    <property type="entry name" value="NAD_binding_1"/>
    <property type="match status" value="1"/>
</dbReference>
<keyword evidence="3" id="KW-0285">Flavoprotein</keyword>
<evidence type="ECO:0000256" key="5">
    <source>
        <dbReference type="ARBA" id="ARBA00023002"/>
    </source>
</evidence>
<dbReference type="InterPro" id="IPR001433">
    <property type="entry name" value="OxRdtase_FAD/NAD-bd"/>
</dbReference>
<dbReference type="GO" id="GO:0050667">
    <property type="term" value="P:homocysteine metabolic process"/>
    <property type="evidence" value="ECO:0007669"/>
    <property type="project" value="TreeGrafter"/>
</dbReference>
<dbReference type="InterPro" id="IPR017938">
    <property type="entry name" value="Riboflavin_synthase-like_b-brl"/>
</dbReference>
<comment type="similarity">
    <text evidence="2">Belongs to the flavoprotein pyridine nucleotide cytochrome reductase family.</text>
</comment>
<evidence type="ECO:0000256" key="1">
    <source>
        <dbReference type="ARBA" id="ARBA00001974"/>
    </source>
</evidence>
<keyword evidence="5" id="KW-0560">Oxidoreductase</keyword>
<dbReference type="GO" id="GO:0050660">
    <property type="term" value="F:flavin adenine dinucleotide binding"/>
    <property type="evidence" value="ECO:0007669"/>
    <property type="project" value="TreeGrafter"/>
</dbReference>
<feature type="region of interest" description="Disordered" evidence="7">
    <location>
        <begin position="187"/>
        <end position="207"/>
    </location>
</feature>
<dbReference type="PROSITE" id="PS51384">
    <property type="entry name" value="FAD_FR"/>
    <property type="match status" value="1"/>
</dbReference>
<feature type="region of interest" description="Disordered" evidence="7">
    <location>
        <begin position="1"/>
        <end position="103"/>
    </location>
</feature>
<dbReference type="Gene3D" id="2.40.30.10">
    <property type="entry name" value="Translation factors"/>
    <property type="match status" value="1"/>
</dbReference>
<evidence type="ECO:0000256" key="7">
    <source>
        <dbReference type="SAM" id="MobiDB-lite"/>
    </source>
</evidence>
<dbReference type="GO" id="GO:0030586">
    <property type="term" value="F:[methionine synthase] reductase (NADPH) activity"/>
    <property type="evidence" value="ECO:0007669"/>
    <property type="project" value="TreeGrafter"/>
</dbReference>
<evidence type="ECO:0000256" key="6">
    <source>
        <dbReference type="ARBA" id="ARBA00049342"/>
    </source>
</evidence>
<evidence type="ECO:0000256" key="4">
    <source>
        <dbReference type="ARBA" id="ARBA00022827"/>
    </source>
</evidence>
<dbReference type="Gene3D" id="3.40.50.80">
    <property type="entry name" value="Nucleotide-binding domain of ferredoxin-NADP reductase (FNR) module"/>
    <property type="match status" value="1"/>
</dbReference>
<dbReference type="EMBL" id="KN846953">
    <property type="protein sequence ID" value="KIV80524.1"/>
    <property type="molecule type" value="Genomic_DNA"/>
</dbReference>
<dbReference type="PRINTS" id="PR00371">
    <property type="entry name" value="FPNCR"/>
</dbReference>
<dbReference type="OrthoDB" id="1856718at2759"/>
<dbReference type="GO" id="GO:0009086">
    <property type="term" value="P:methionine biosynthetic process"/>
    <property type="evidence" value="ECO:0007669"/>
    <property type="project" value="TreeGrafter"/>
</dbReference>
<dbReference type="FunFam" id="3.40.50.80:FF:000027">
    <property type="entry name" value="FAD binding domain protein"/>
    <property type="match status" value="1"/>
</dbReference>
<dbReference type="GO" id="GO:0010181">
    <property type="term" value="F:FMN binding"/>
    <property type="evidence" value="ECO:0007669"/>
    <property type="project" value="TreeGrafter"/>
</dbReference>
<dbReference type="SUPFAM" id="SSF63380">
    <property type="entry name" value="Riboflavin synthase domain-like"/>
    <property type="match status" value="1"/>
</dbReference>
<dbReference type="InterPro" id="IPR017927">
    <property type="entry name" value="FAD-bd_FR_type"/>
</dbReference>
<comment type="catalytic activity">
    <reaction evidence="6">
        <text>2 oxidized [cytochrome P450] + NADPH = 2 reduced [cytochrome P450] + NADP(+) + H(+)</text>
        <dbReference type="Rhea" id="RHEA:24040"/>
        <dbReference type="Rhea" id="RHEA-COMP:14627"/>
        <dbReference type="Rhea" id="RHEA-COMP:14628"/>
        <dbReference type="ChEBI" id="CHEBI:15378"/>
        <dbReference type="ChEBI" id="CHEBI:55376"/>
        <dbReference type="ChEBI" id="CHEBI:57783"/>
        <dbReference type="ChEBI" id="CHEBI:58349"/>
        <dbReference type="ChEBI" id="CHEBI:60344"/>
        <dbReference type="EC" id="1.6.2.4"/>
    </reaction>
</comment>
<dbReference type="SUPFAM" id="SSF52343">
    <property type="entry name" value="Ferredoxin reductase-like, C-terminal NADP-linked domain"/>
    <property type="match status" value="1"/>
</dbReference>
<evidence type="ECO:0000313" key="9">
    <source>
        <dbReference type="EMBL" id="KIV80524.1"/>
    </source>
</evidence>
<dbReference type="InterPro" id="IPR039261">
    <property type="entry name" value="FNR_nucleotide-bd"/>
</dbReference>
<dbReference type="InterPro" id="IPR001709">
    <property type="entry name" value="Flavoprot_Pyr_Nucl_cyt_Rdtase"/>
</dbReference>
<name>A0A0D1YHS5_9EURO</name>